<dbReference type="RefSeq" id="WP_204427929.1">
    <property type="nucleotide sequence ID" value="NZ_ARXL01000006.1"/>
</dbReference>
<evidence type="ECO:0000256" key="4">
    <source>
        <dbReference type="ARBA" id="ARBA00019425"/>
    </source>
</evidence>
<dbReference type="EMBL" id="JAJGNA010000007">
    <property type="protein sequence ID" value="MCC4308508.1"/>
    <property type="molecule type" value="Genomic_DNA"/>
</dbReference>
<evidence type="ECO:0000256" key="17">
    <source>
        <dbReference type="PIRSR" id="PIRSR000169-1"/>
    </source>
</evidence>
<evidence type="ECO:0000256" key="8">
    <source>
        <dbReference type="ARBA" id="ARBA00022532"/>
    </source>
</evidence>
<evidence type="ECO:0000256" key="10">
    <source>
        <dbReference type="ARBA" id="ARBA00022692"/>
    </source>
</evidence>
<dbReference type="NCBIfam" id="TIGR02968">
    <property type="entry name" value="succ_dehyd_anc"/>
    <property type="match status" value="1"/>
</dbReference>
<comment type="cofactor">
    <cofactor evidence="18">
        <name>heme</name>
        <dbReference type="ChEBI" id="CHEBI:30413"/>
    </cofactor>
    <text evidence="18">The heme is bound between the two transmembrane subunits.</text>
</comment>
<evidence type="ECO:0000313" key="21">
    <source>
        <dbReference type="Proteomes" id="UP001108027"/>
    </source>
</evidence>
<evidence type="ECO:0000256" key="1">
    <source>
        <dbReference type="ARBA" id="ARBA00004050"/>
    </source>
</evidence>
<feature type="transmembrane region" description="Helical" evidence="19">
    <location>
        <begin position="59"/>
        <end position="79"/>
    </location>
</feature>
<evidence type="ECO:0000256" key="13">
    <source>
        <dbReference type="ARBA" id="ARBA00022989"/>
    </source>
</evidence>
<evidence type="ECO:0000256" key="11">
    <source>
        <dbReference type="ARBA" id="ARBA00022723"/>
    </source>
</evidence>
<dbReference type="GO" id="GO:0046872">
    <property type="term" value="F:metal ion binding"/>
    <property type="evidence" value="ECO:0007669"/>
    <property type="project" value="UniProtKB-KW"/>
</dbReference>
<evidence type="ECO:0000256" key="6">
    <source>
        <dbReference type="ARBA" id="ARBA00022475"/>
    </source>
</evidence>
<evidence type="ECO:0000256" key="9">
    <source>
        <dbReference type="ARBA" id="ARBA00022617"/>
    </source>
</evidence>
<keyword evidence="15 16" id="KW-0472">Membrane</keyword>
<dbReference type="Gene3D" id="1.20.1300.10">
    <property type="entry name" value="Fumarate reductase/succinate dehydrogenase, transmembrane subunit"/>
    <property type="match status" value="1"/>
</dbReference>
<comment type="subcellular location">
    <subcellularLocation>
        <location evidence="2 16">Cell inner membrane</location>
        <topology evidence="2 16">Multi-pass membrane protein</topology>
    </subcellularLocation>
</comment>
<evidence type="ECO:0000256" key="3">
    <source>
        <dbReference type="ARBA" id="ARBA00005163"/>
    </source>
</evidence>
<keyword evidence="10 19" id="KW-0812">Transmembrane</keyword>
<keyword evidence="6 16" id="KW-1003">Cell membrane</keyword>
<dbReference type="CDD" id="cd03494">
    <property type="entry name" value="SQR_TypeC_SdhD"/>
    <property type="match status" value="1"/>
</dbReference>
<gene>
    <name evidence="20" type="primary">sdhD</name>
    <name evidence="20" type="ORF">LL252_07960</name>
</gene>
<keyword evidence="14 18" id="KW-0408">Iron</keyword>
<dbReference type="InterPro" id="IPR034804">
    <property type="entry name" value="SQR/QFR_C/D"/>
</dbReference>
<feature type="transmembrane region" description="Helical" evidence="19">
    <location>
        <begin position="99"/>
        <end position="120"/>
    </location>
</feature>
<proteinExistence type="predicted"/>
<evidence type="ECO:0000256" key="7">
    <source>
        <dbReference type="ARBA" id="ARBA00022519"/>
    </source>
</evidence>
<dbReference type="AlphaFoldDB" id="A0A9Q3YRD3"/>
<sequence>MVTSVTSLGRNGLYDWLIQRVSAVVMGVYVIGLLGYLLAHPDLDYGTWAAFMGSLPMQIANTLLLFSVAAHTWVGLWTVTTDYLTRLALGGAATGVRLVAQALIGLLLLVYILWGLLMIWGGA</sequence>
<evidence type="ECO:0000256" key="19">
    <source>
        <dbReference type="SAM" id="Phobius"/>
    </source>
</evidence>
<dbReference type="Proteomes" id="UP001108027">
    <property type="component" value="Unassembled WGS sequence"/>
</dbReference>
<keyword evidence="8 16" id="KW-0816">Tricarboxylic acid cycle</keyword>
<evidence type="ECO:0000256" key="5">
    <source>
        <dbReference type="ARBA" id="ARBA00022448"/>
    </source>
</evidence>
<evidence type="ECO:0000256" key="2">
    <source>
        <dbReference type="ARBA" id="ARBA00004429"/>
    </source>
</evidence>
<keyword evidence="5 16" id="KW-0813">Transport</keyword>
<dbReference type="GO" id="GO:0009055">
    <property type="term" value="F:electron transfer activity"/>
    <property type="evidence" value="ECO:0007669"/>
    <property type="project" value="TreeGrafter"/>
</dbReference>
<dbReference type="GO" id="GO:0006099">
    <property type="term" value="P:tricarboxylic acid cycle"/>
    <property type="evidence" value="ECO:0007669"/>
    <property type="project" value="UniProtKB-UniRule"/>
</dbReference>
<organism evidence="20 21">
    <name type="scientific">Alloalcanivorax marinus</name>
    <dbReference type="NCBI Taxonomy" id="1177169"/>
    <lineage>
        <taxon>Bacteria</taxon>
        <taxon>Pseudomonadati</taxon>
        <taxon>Pseudomonadota</taxon>
        <taxon>Gammaproteobacteria</taxon>
        <taxon>Oceanospirillales</taxon>
        <taxon>Alcanivoracaceae</taxon>
        <taxon>Alloalcanivorax</taxon>
    </lineage>
</organism>
<keyword evidence="7 16" id="KW-0997">Cell inner membrane</keyword>
<dbReference type="PANTHER" id="PTHR38689:SF1">
    <property type="entry name" value="SUCCINATE DEHYDROGENASE HYDROPHOBIC MEMBRANE ANCHOR SUBUNIT"/>
    <property type="match status" value="1"/>
</dbReference>
<protein>
    <recommendedName>
        <fullName evidence="4 16">Succinate dehydrogenase hydrophobic membrane anchor subunit</fullName>
    </recommendedName>
</protein>
<keyword evidence="9 18" id="KW-0349">Heme</keyword>
<evidence type="ECO:0000256" key="15">
    <source>
        <dbReference type="ARBA" id="ARBA00023136"/>
    </source>
</evidence>
<feature type="binding site" description="axial binding residue" evidence="18">
    <location>
        <position position="71"/>
    </location>
    <ligand>
        <name>heme</name>
        <dbReference type="ChEBI" id="CHEBI:30413"/>
        <note>ligand shared with second transmembrane subunit</note>
    </ligand>
    <ligandPart>
        <name>Fe</name>
        <dbReference type="ChEBI" id="CHEBI:18248"/>
    </ligandPart>
</feature>
<keyword evidence="21" id="KW-1185">Reference proteome</keyword>
<feature type="binding site" evidence="17">
    <location>
        <position position="83"/>
    </location>
    <ligand>
        <name>a ubiquinone</name>
        <dbReference type="ChEBI" id="CHEBI:16389"/>
    </ligand>
</feature>
<keyword evidence="11 18" id="KW-0479">Metal-binding</keyword>
<keyword evidence="12 16" id="KW-0249">Electron transport</keyword>
<evidence type="ECO:0000313" key="20">
    <source>
        <dbReference type="EMBL" id="MCC4308508.1"/>
    </source>
</evidence>
<evidence type="ECO:0000256" key="14">
    <source>
        <dbReference type="ARBA" id="ARBA00023004"/>
    </source>
</evidence>
<dbReference type="PIRSF" id="PIRSF000169">
    <property type="entry name" value="SDH_D"/>
    <property type="match status" value="1"/>
</dbReference>
<comment type="pathway">
    <text evidence="3 16">Carbohydrate metabolism; tricarboxylic acid cycle.</text>
</comment>
<name>A0A9Q3YRD3_9GAMM</name>
<feature type="transmembrane region" description="Helical" evidence="19">
    <location>
        <begin position="20"/>
        <end position="39"/>
    </location>
</feature>
<evidence type="ECO:0000256" key="16">
    <source>
        <dbReference type="PIRNR" id="PIRNR000169"/>
    </source>
</evidence>
<comment type="caution">
    <text evidence="20">The sequence shown here is derived from an EMBL/GenBank/DDBJ whole genome shotgun (WGS) entry which is preliminary data.</text>
</comment>
<evidence type="ECO:0000256" key="18">
    <source>
        <dbReference type="PIRSR" id="PIRSR000169-2"/>
    </source>
</evidence>
<evidence type="ECO:0000256" key="12">
    <source>
        <dbReference type="ARBA" id="ARBA00022982"/>
    </source>
</evidence>
<dbReference type="InterPro" id="IPR000701">
    <property type="entry name" value="SuccDH_FuR_B_TM-su"/>
</dbReference>
<keyword evidence="13 19" id="KW-1133">Transmembrane helix</keyword>
<dbReference type="GO" id="GO:0017004">
    <property type="term" value="P:cytochrome complex assembly"/>
    <property type="evidence" value="ECO:0007669"/>
    <property type="project" value="TreeGrafter"/>
</dbReference>
<dbReference type="SUPFAM" id="SSF81343">
    <property type="entry name" value="Fumarate reductase respiratory complex transmembrane subunits"/>
    <property type="match status" value="1"/>
</dbReference>
<dbReference type="Pfam" id="PF01127">
    <property type="entry name" value="Sdh_cyt"/>
    <property type="match status" value="1"/>
</dbReference>
<reference evidence="20" key="1">
    <citation type="submission" date="2021-10" db="EMBL/GenBank/DDBJ databases">
        <title>The diversity and Nitrogen Metabolism of Culturable Nitrate-Utilizing Bacteria Within the Oxygen Minimum Zone of the Changjiang (Yangtze River)Estuary.</title>
        <authorList>
            <person name="Zhang D."/>
            <person name="Zheng J."/>
            <person name="Liu S."/>
            <person name="He W."/>
        </authorList>
    </citation>
    <scope>NUCLEOTIDE SEQUENCE</scope>
    <source>
        <strain evidence="20">FXH-223</strain>
    </source>
</reference>
<dbReference type="GO" id="GO:0005886">
    <property type="term" value="C:plasma membrane"/>
    <property type="evidence" value="ECO:0007669"/>
    <property type="project" value="UniProtKB-SubCell"/>
</dbReference>
<comment type="function">
    <text evidence="1 16">Membrane-anchoring subunit of succinate dehydrogenase (SDH).</text>
</comment>
<accession>A0A9Q3YRD3</accession>
<dbReference type="InterPro" id="IPR014312">
    <property type="entry name" value="Succ_DH_anchor"/>
</dbReference>
<dbReference type="PANTHER" id="PTHR38689">
    <property type="entry name" value="SUCCINATE DEHYDROGENASE HYDROPHOBIC MEMBRANE ANCHOR SUBUNIT"/>
    <property type="match status" value="1"/>
</dbReference>
<dbReference type="GO" id="GO:0020037">
    <property type="term" value="F:heme binding"/>
    <property type="evidence" value="ECO:0007669"/>
    <property type="project" value="InterPro"/>
</dbReference>